<dbReference type="PANTHER" id="PTHR11699">
    <property type="entry name" value="ALDEHYDE DEHYDROGENASE-RELATED"/>
    <property type="match status" value="1"/>
</dbReference>
<dbReference type="RefSeq" id="WP_307234817.1">
    <property type="nucleotide sequence ID" value="NZ_JAUSUZ010000001.1"/>
</dbReference>
<dbReference type="InterPro" id="IPR016163">
    <property type="entry name" value="Ald_DH_C"/>
</dbReference>
<dbReference type="Gene3D" id="3.40.309.10">
    <property type="entry name" value="Aldehyde Dehydrogenase, Chain A, domain 2"/>
    <property type="match status" value="1"/>
</dbReference>
<dbReference type="InterPro" id="IPR015590">
    <property type="entry name" value="Aldehyde_DH_dom"/>
</dbReference>
<gene>
    <name evidence="3" type="ORF">J2S42_000529</name>
</gene>
<organism evidence="3 4">
    <name type="scientific">Catenuloplanes indicus</name>
    <dbReference type="NCBI Taxonomy" id="137267"/>
    <lineage>
        <taxon>Bacteria</taxon>
        <taxon>Bacillati</taxon>
        <taxon>Actinomycetota</taxon>
        <taxon>Actinomycetes</taxon>
        <taxon>Micromonosporales</taxon>
        <taxon>Micromonosporaceae</taxon>
        <taxon>Catenuloplanes</taxon>
    </lineage>
</organism>
<comment type="caution">
    <text evidence="3">The sequence shown here is derived from an EMBL/GenBank/DDBJ whole genome shotgun (WGS) entry which is preliminary data.</text>
</comment>
<reference evidence="3 4" key="1">
    <citation type="submission" date="2023-07" db="EMBL/GenBank/DDBJ databases">
        <title>Sequencing the genomes of 1000 actinobacteria strains.</title>
        <authorList>
            <person name="Klenk H.-P."/>
        </authorList>
    </citation>
    <scope>NUCLEOTIDE SEQUENCE [LARGE SCALE GENOMIC DNA]</scope>
    <source>
        <strain evidence="3 4">DSM 44709</strain>
    </source>
</reference>
<dbReference type="Gene3D" id="3.40.605.10">
    <property type="entry name" value="Aldehyde Dehydrogenase, Chain A, domain 1"/>
    <property type="match status" value="1"/>
</dbReference>
<protein>
    <submittedName>
        <fullName evidence="3">Aldehyde dehydrogenase (NAD+)</fullName>
        <ecNumber evidence="3">1.2.1.3</ecNumber>
    </submittedName>
</protein>
<evidence type="ECO:0000259" key="2">
    <source>
        <dbReference type="Pfam" id="PF00171"/>
    </source>
</evidence>
<dbReference type="SUPFAM" id="SSF53720">
    <property type="entry name" value="ALDH-like"/>
    <property type="match status" value="1"/>
</dbReference>
<dbReference type="GO" id="GO:0004029">
    <property type="term" value="F:aldehyde dehydrogenase (NAD+) activity"/>
    <property type="evidence" value="ECO:0007669"/>
    <property type="project" value="UniProtKB-EC"/>
</dbReference>
<evidence type="ECO:0000313" key="4">
    <source>
        <dbReference type="Proteomes" id="UP001240236"/>
    </source>
</evidence>
<keyword evidence="4" id="KW-1185">Reference proteome</keyword>
<sequence length="503" mass="52337">MDTRTDRDGTEVVTLDQATGAEVARYPVAGPAGVQRAVRSARDAAEPWRDLGFTGRTARLRAWRRDIARGGEELAALIHAENGKSVEDGRAEVVGLLAHLGFAIDNAERVLGRRDVPSTGEQEAWVEHLPYGVVGVLGPWNFPLVTPGAIVVHALAAGNAVVLKPSPITPGAGDWLARAWRRAVPDLPDVFQCVHGFAATGAALTEAGVDKVAFTGSVASGRAVAAACAHSLTPMLLELGGNDGAVVAEDADLDRAAAHITWGALQNAGLGCISLEVAYVVDEVHDALVERIAALAGAVRAGSGEHDPIGPVPLPAQIAVIQRHIRDALDRGAVAVVGGPAGDDDRYVQPTILANVPPDTLAATEETFGPVLSVVRVRDTEEAIARVNAGPYGLGSAVFSRRRGVAIARRLRVGMTSVNDALAFATNTGLPFGGRGHSGFGRKHGDEGLREFAYPHAVTVRTVPAPATAFGRAPGAMAAALTAARDLLESPDELESHGELADR</sequence>
<dbReference type="EC" id="1.2.1.3" evidence="3"/>
<evidence type="ECO:0000256" key="1">
    <source>
        <dbReference type="ARBA" id="ARBA00023002"/>
    </source>
</evidence>
<evidence type="ECO:0000313" key="3">
    <source>
        <dbReference type="EMBL" id="MDQ0363860.1"/>
    </source>
</evidence>
<keyword evidence="1 3" id="KW-0560">Oxidoreductase</keyword>
<feature type="domain" description="Aldehyde dehydrogenase" evidence="2">
    <location>
        <begin position="9"/>
        <end position="455"/>
    </location>
</feature>
<dbReference type="EMBL" id="JAUSUZ010000001">
    <property type="protein sequence ID" value="MDQ0363860.1"/>
    <property type="molecule type" value="Genomic_DNA"/>
</dbReference>
<dbReference type="Pfam" id="PF00171">
    <property type="entry name" value="Aldedh"/>
    <property type="match status" value="1"/>
</dbReference>
<dbReference type="InterPro" id="IPR016161">
    <property type="entry name" value="Ald_DH/histidinol_DH"/>
</dbReference>
<dbReference type="CDD" id="cd07099">
    <property type="entry name" value="ALDH_DDALDH"/>
    <property type="match status" value="1"/>
</dbReference>
<dbReference type="Proteomes" id="UP001240236">
    <property type="component" value="Unassembled WGS sequence"/>
</dbReference>
<name>A0AAE3VUG1_9ACTN</name>
<proteinExistence type="predicted"/>
<dbReference type="AlphaFoldDB" id="A0AAE3VUG1"/>
<accession>A0AAE3VUG1</accession>
<dbReference type="InterPro" id="IPR016162">
    <property type="entry name" value="Ald_DH_N"/>
</dbReference>